<name>A0A1C3PBC6_9ACTN</name>
<protein>
    <submittedName>
        <fullName evidence="2">Uncharacterized protein</fullName>
    </submittedName>
</protein>
<dbReference type="Proteomes" id="UP000199013">
    <property type="component" value="Unassembled WGS sequence"/>
</dbReference>
<keyword evidence="3" id="KW-1185">Reference proteome</keyword>
<gene>
    <name evidence="2" type="ORF">FDG2_5175</name>
</gene>
<keyword evidence="1" id="KW-1133">Transmembrane helix</keyword>
<keyword evidence="1" id="KW-0472">Membrane</keyword>
<organism evidence="2 3">
    <name type="scientific">Candidatus Protofrankia californiensis</name>
    <dbReference type="NCBI Taxonomy" id="1839754"/>
    <lineage>
        <taxon>Bacteria</taxon>
        <taxon>Bacillati</taxon>
        <taxon>Actinomycetota</taxon>
        <taxon>Actinomycetes</taxon>
        <taxon>Frankiales</taxon>
        <taxon>Frankiaceae</taxon>
        <taxon>Protofrankia</taxon>
    </lineage>
</organism>
<feature type="transmembrane region" description="Helical" evidence="1">
    <location>
        <begin position="9"/>
        <end position="25"/>
    </location>
</feature>
<keyword evidence="1" id="KW-0812">Transmembrane</keyword>
<dbReference type="AlphaFoldDB" id="A0A1C3PBC6"/>
<feature type="transmembrane region" description="Helical" evidence="1">
    <location>
        <begin position="31"/>
        <end position="48"/>
    </location>
</feature>
<sequence>MNRRDLKNAYRISFAVSLVIGVWLASSGLWIAVPLAVAWIAFCLGFLWPTRCGAYRTNGVECEATVKGWFVGCGSHDPNKWRDLRAVANPRNTVSPFHTAGQALRIPARDVTQQPLLEGAPREVTIRSLRTAVLLALAICTTLAWLLVA</sequence>
<evidence type="ECO:0000313" key="3">
    <source>
        <dbReference type="Proteomes" id="UP000199013"/>
    </source>
</evidence>
<dbReference type="EMBL" id="FLUV01002169">
    <property type="protein sequence ID" value="SBW27113.1"/>
    <property type="molecule type" value="Genomic_DNA"/>
</dbReference>
<proteinExistence type="predicted"/>
<feature type="transmembrane region" description="Helical" evidence="1">
    <location>
        <begin position="131"/>
        <end position="148"/>
    </location>
</feature>
<accession>A0A1C3PBC6</accession>
<evidence type="ECO:0000313" key="2">
    <source>
        <dbReference type="EMBL" id="SBW27113.1"/>
    </source>
</evidence>
<evidence type="ECO:0000256" key="1">
    <source>
        <dbReference type="SAM" id="Phobius"/>
    </source>
</evidence>
<reference evidence="3" key="1">
    <citation type="submission" date="2016-02" db="EMBL/GenBank/DDBJ databases">
        <authorList>
            <person name="Wibberg D."/>
        </authorList>
    </citation>
    <scope>NUCLEOTIDE SEQUENCE [LARGE SCALE GENOMIC DNA]</scope>
</reference>